<dbReference type="AlphaFoldDB" id="A0A3P7MAI8"/>
<evidence type="ECO:0000313" key="2">
    <source>
        <dbReference type="EMBL" id="VDN14921.1"/>
    </source>
</evidence>
<keyword evidence="1" id="KW-0732">Signal</keyword>
<organism evidence="2 3">
    <name type="scientific">Dibothriocephalus latus</name>
    <name type="common">Fish tapeworm</name>
    <name type="synonym">Diphyllobothrium latum</name>
    <dbReference type="NCBI Taxonomy" id="60516"/>
    <lineage>
        <taxon>Eukaryota</taxon>
        <taxon>Metazoa</taxon>
        <taxon>Spiralia</taxon>
        <taxon>Lophotrochozoa</taxon>
        <taxon>Platyhelminthes</taxon>
        <taxon>Cestoda</taxon>
        <taxon>Eucestoda</taxon>
        <taxon>Diphyllobothriidea</taxon>
        <taxon>Diphyllobothriidae</taxon>
        <taxon>Dibothriocephalus</taxon>
    </lineage>
</organism>
<proteinExistence type="predicted"/>
<gene>
    <name evidence="2" type="ORF">DILT_LOCUS10752</name>
</gene>
<dbReference type="EMBL" id="UYRU01060792">
    <property type="protein sequence ID" value="VDN14921.1"/>
    <property type="molecule type" value="Genomic_DNA"/>
</dbReference>
<protein>
    <submittedName>
        <fullName evidence="2">Uncharacterized protein</fullName>
    </submittedName>
</protein>
<sequence length="94" mass="11200">MTVMLYVCILFIGLVASKDEKPREASPEEQKRMLYWKRGPVSELEDYAAGSDGDAEELANEYRLERLMQELRAWRNARGGARYVRPRRMLYWRR</sequence>
<keyword evidence="3" id="KW-1185">Reference proteome</keyword>
<accession>A0A3P7MAI8</accession>
<evidence type="ECO:0000313" key="3">
    <source>
        <dbReference type="Proteomes" id="UP000281553"/>
    </source>
</evidence>
<feature type="chain" id="PRO_5017939700" evidence="1">
    <location>
        <begin position="18"/>
        <end position="94"/>
    </location>
</feature>
<reference evidence="2 3" key="1">
    <citation type="submission" date="2018-11" db="EMBL/GenBank/DDBJ databases">
        <authorList>
            <consortium name="Pathogen Informatics"/>
        </authorList>
    </citation>
    <scope>NUCLEOTIDE SEQUENCE [LARGE SCALE GENOMIC DNA]</scope>
</reference>
<dbReference type="Proteomes" id="UP000281553">
    <property type="component" value="Unassembled WGS sequence"/>
</dbReference>
<evidence type="ECO:0000256" key="1">
    <source>
        <dbReference type="SAM" id="SignalP"/>
    </source>
</evidence>
<dbReference type="OrthoDB" id="10284889at2759"/>
<feature type="signal peptide" evidence="1">
    <location>
        <begin position="1"/>
        <end position="17"/>
    </location>
</feature>
<name>A0A3P7MAI8_DIBLA</name>